<protein>
    <submittedName>
        <fullName evidence="1">Uncharacterized protein</fullName>
    </submittedName>
</protein>
<accession>A0A238WT87</accession>
<evidence type="ECO:0000313" key="2">
    <source>
        <dbReference type="Proteomes" id="UP000198310"/>
    </source>
</evidence>
<keyword evidence="2" id="KW-1185">Reference proteome</keyword>
<organism evidence="1 2">
    <name type="scientific">Hymenobacter mucosus</name>
    <dbReference type="NCBI Taxonomy" id="1411120"/>
    <lineage>
        <taxon>Bacteria</taxon>
        <taxon>Pseudomonadati</taxon>
        <taxon>Bacteroidota</taxon>
        <taxon>Cytophagia</taxon>
        <taxon>Cytophagales</taxon>
        <taxon>Hymenobacteraceae</taxon>
        <taxon>Hymenobacter</taxon>
    </lineage>
</organism>
<name>A0A238WT87_9BACT</name>
<dbReference type="AlphaFoldDB" id="A0A238WT87"/>
<gene>
    <name evidence="1" type="ORF">SAMN06269173_10354</name>
</gene>
<evidence type="ECO:0000313" key="1">
    <source>
        <dbReference type="EMBL" id="SNR49618.1"/>
    </source>
</evidence>
<dbReference type="EMBL" id="FZNS01000003">
    <property type="protein sequence ID" value="SNR49618.1"/>
    <property type="molecule type" value="Genomic_DNA"/>
</dbReference>
<sequence>MHSNEYILGLSRYGIQYLYRVCNTDLYHVKCIYIM</sequence>
<reference evidence="2" key="1">
    <citation type="submission" date="2017-06" db="EMBL/GenBank/DDBJ databases">
        <authorList>
            <person name="Varghese N."/>
            <person name="Submissions S."/>
        </authorList>
    </citation>
    <scope>NUCLEOTIDE SEQUENCE [LARGE SCALE GENOMIC DNA]</scope>
    <source>
        <strain evidence="2">DSM 28041</strain>
    </source>
</reference>
<proteinExistence type="predicted"/>
<dbReference type="Proteomes" id="UP000198310">
    <property type="component" value="Unassembled WGS sequence"/>
</dbReference>